<reference evidence="1 2" key="1">
    <citation type="journal article" date="2014" name="Genome Biol. Evol.">
        <title>The genome of the myxosporean Thelohanellus kitauei shows adaptations to nutrient acquisition within its fish host.</title>
        <authorList>
            <person name="Yang Y."/>
            <person name="Xiong J."/>
            <person name="Zhou Z."/>
            <person name="Huo F."/>
            <person name="Miao W."/>
            <person name="Ran C."/>
            <person name="Liu Y."/>
            <person name="Zhang J."/>
            <person name="Feng J."/>
            <person name="Wang M."/>
            <person name="Wang M."/>
            <person name="Wang L."/>
            <person name="Yao B."/>
        </authorList>
    </citation>
    <scope>NUCLEOTIDE SEQUENCE [LARGE SCALE GENOMIC DNA]</scope>
    <source>
        <strain evidence="1">Wuqing</strain>
    </source>
</reference>
<organism evidence="1 2">
    <name type="scientific">Thelohanellus kitauei</name>
    <name type="common">Myxosporean</name>
    <dbReference type="NCBI Taxonomy" id="669202"/>
    <lineage>
        <taxon>Eukaryota</taxon>
        <taxon>Metazoa</taxon>
        <taxon>Cnidaria</taxon>
        <taxon>Myxozoa</taxon>
        <taxon>Myxosporea</taxon>
        <taxon>Bivalvulida</taxon>
        <taxon>Platysporina</taxon>
        <taxon>Myxobolidae</taxon>
        <taxon>Thelohanellus</taxon>
    </lineage>
</organism>
<dbReference type="EMBL" id="JWZT01002372">
    <property type="protein sequence ID" value="KII69556.1"/>
    <property type="molecule type" value="Genomic_DNA"/>
</dbReference>
<name>A0A0C2MQP1_THEKT</name>
<accession>A0A0C2MQP1</accession>
<keyword evidence="2" id="KW-1185">Reference proteome</keyword>
<gene>
    <name evidence="1" type="ORF">RF11_04496</name>
</gene>
<evidence type="ECO:0000313" key="1">
    <source>
        <dbReference type="EMBL" id="KII69556.1"/>
    </source>
</evidence>
<dbReference type="AlphaFoldDB" id="A0A0C2MQP1"/>
<proteinExistence type="predicted"/>
<evidence type="ECO:0000313" key="2">
    <source>
        <dbReference type="Proteomes" id="UP000031668"/>
    </source>
</evidence>
<dbReference type="Proteomes" id="UP000031668">
    <property type="component" value="Unassembled WGS sequence"/>
</dbReference>
<comment type="caution">
    <text evidence="1">The sequence shown here is derived from an EMBL/GenBank/DDBJ whole genome shotgun (WGS) entry which is preliminary data.</text>
</comment>
<sequence length="129" mass="15042">MYYPNDSIVVIVCKFLKFRHLDLQIVFQFNTELSNLVSLTIHIDTRCKTIECPFDQLFVEDACCILNVLTSSQNFNNSSSTQSILDLTPKMLPVDFIKTRNLQEILYKVENCFLLAISFEYKNKNLNNF</sequence>
<protein>
    <submittedName>
        <fullName evidence="1">Uncharacterized protein</fullName>
    </submittedName>
</protein>